<evidence type="ECO:0000313" key="2">
    <source>
        <dbReference type="EMBL" id="KAK5937946.1"/>
    </source>
</evidence>
<dbReference type="RefSeq" id="XP_064726035.1">
    <property type="nucleotide sequence ID" value="XM_064877927.1"/>
</dbReference>
<evidence type="ECO:0008006" key="4">
    <source>
        <dbReference type="Google" id="ProtNLM"/>
    </source>
</evidence>
<evidence type="ECO:0000313" key="3">
    <source>
        <dbReference type="Proteomes" id="UP001334248"/>
    </source>
</evidence>
<protein>
    <recommendedName>
        <fullName evidence="4">F-box domain-containing protein</fullName>
    </recommendedName>
</protein>
<comment type="caution">
    <text evidence="1">The sequence shown here is derived from an EMBL/GenBank/DDBJ whole genome shotgun (WGS) entry which is preliminary data.</text>
</comment>
<evidence type="ECO:0000313" key="1">
    <source>
        <dbReference type="EMBL" id="KAK5937945.1"/>
    </source>
</evidence>
<gene>
    <name evidence="1" type="ORF">PMZ80_009534</name>
    <name evidence="2" type="ORF">PMZ80_009535</name>
</gene>
<reference evidence="1 3" key="1">
    <citation type="journal article" date="2023" name="Res Sq">
        <title>Genomic and morphological characterization of Knufia obscura isolated from the Mars 2020 spacecraft assembly facility.</title>
        <authorList>
            <person name="Chander A.M."/>
            <person name="Teixeira M.M."/>
            <person name="Singh N.K."/>
            <person name="Williams M.P."/>
            <person name="Parker C.W."/>
            <person name="Leo P."/>
            <person name="Stajich J.E."/>
            <person name="Torok T."/>
            <person name="Tighe S."/>
            <person name="Mason C.E."/>
            <person name="Venkateswaran K."/>
        </authorList>
    </citation>
    <scope>NUCLEOTIDE SEQUENCE [LARGE SCALE GENOMIC DNA]</scope>
    <source>
        <strain evidence="1 3">CCFEE 5817</strain>
    </source>
</reference>
<dbReference type="GeneID" id="90002983"/>
<accession>A0ABR0RBH0</accession>
<organism evidence="1 3">
    <name type="scientific">Knufia obscura</name>
    <dbReference type="NCBI Taxonomy" id="1635080"/>
    <lineage>
        <taxon>Eukaryota</taxon>
        <taxon>Fungi</taxon>
        <taxon>Dikarya</taxon>
        <taxon>Ascomycota</taxon>
        <taxon>Pezizomycotina</taxon>
        <taxon>Eurotiomycetes</taxon>
        <taxon>Chaetothyriomycetidae</taxon>
        <taxon>Chaetothyriales</taxon>
        <taxon>Trichomeriaceae</taxon>
        <taxon>Knufia</taxon>
    </lineage>
</organism>
<proteinExistence type="predicted"/>
<dbReference type="Proteomes" id="UP001334248">
    <property type="component" value="Unassembled WGS sequence"/>
</dbReference>
<keyword evidence="3" id="KW-1185">Reference proteome</keyword>
<dbReference type="EMBL" id="JAVHJV010000014">
    <property type="protein sequence ID" value="KAK5937945.1"/>
    <property type="molecule type" value="Genomic_DNA"/>
</dbReference>
<dbReference type="EMBL" id="JAVHJV010000014">
    <property type="protein sequence ID" value="KAK5937946.1"/>
    <property type="molecule type" value="Genomic_DNA"/>
</dbReference>
<sequence length="564" mass="64622">MAQLLDLADELLVSILRYLRGSTSFHTAAQALATCKKLRRVGRAVLLEHVKLDNHTVEPFLWEWTSSHAPFSKVQSLTIIINDEWSTGTLDPLTLTSLQACMRETEYCGDEGWCADNCVADTKNFMKYRLEINTTNIPDQLTQNRFPTKLTALANILSTTLRDLRSFALVIVHEPKGLCWCRCCNSQVSEKFFANIIDALPTTCKSLYLDTGGSDKPGDWKISNAVRRMMPRLQHLWLRARTLSTTFFLSDPNVKDQDVSTLEMQAFNYWNSHQGAFWNDYGEDDWTFGDAELIAFRAWRREPANIRQQWLDDTAMLTRNEAFEVPPYPDLRSLTPLGIFPALETCTVITGDIEQIKSAEHHMLLQDGYNPDPPFFPITTLLVWDVIDGRTDILPMLPDKRERDFPRTDIGNAELHLLHDRHGTIYHGSSQQLVRAVDMLYGAQWQTANDGLLVPRTMFPAIERGAVQLTSPKTVIGRIQQEEYGVDMYLQAWFARAYNMPEVLSRCEAYAAKNAMRPSSGRLSRREFEQVLLYYDIVGRSRSTHQFHAHIQQLFDAADWEEEV</sequence>
<name>A0ABR0RBH0_9EURO</name>